<comment type="similarity">
    <text evidence="1">Belongs to the CBF/MAK21 family.</text>
</comment>
<comment type="caution">
    <text evidence="4">The sequence shown here is derived from an EMBL/GenBank/DDBJ whole genome shotgun (WGS) entry which is preliminary data.</text>
</comment>
<dbReference type="InterPro" id="IPR027193">
    <property type="entry name" value="Noc4"/>
</dbReference>
<dbReference type="PANTHER" id="PTHR12455:SF0">
    <property type="entry name" value="NUCLEOLAR COMPLEX PROTEIN 4 HOMOLOG"/>
    <property type="match status" value="1"/>
</dbReference>
<keyword evidence="5" id="KW-1185">Reference proteome</keyword>
<feature type="compositionally biased region" description="Low complexity" evidence="2">
    <location>
        <begin position="260"/>
        <end position="271"/>
    </location>
</feature>
<dbReference type="GO" id="GO:0030692">
    <property type="term" value="C:Noc4p-Nop14p complex"/>
    <property type="evidence" value="ECO:0007669"/>
    <property type="project" value="TreeGrafter"/>
</dbReference>
<proteinExistence type="inferred from homology"/>
<organism evidence="4 5">
    <name type="scientific">Dioszegia hungarica</name>
    <dbReference type="NCBI Taxonomy" id="4972"/>
    <lineage>
        <taxon>Eukaryota</taxon>
        <taxon>Fungi</taxon>
        <taxon>Dikarya</taxon>
        <taxon>Basidiomycota</taxon>
        <taxon>Agaricomycotina</taxon>
        <taxon>Tremellomycetes</taxon>
        <taxon>Tremellales</taxon>
        <taxon>Bulleribasidiaceae</taxon>
        <taxon>Dioszegia</taxon>
    </lineage>
</organism>
<dbReference type="EMBL" id="JAKWFO010000005">
    <property type="protein sequence ID" value="KAI9635680.1"/>
    <property type="molecule type" value="Genomic_DNA"/>
</dbReference>
<accession>A0AA38H7C0</accession>
<dbReference type="PANTHER" id="PTHR12455">
    <property type="entry name" value="NUCLEOLAR COMPLEX PROTEIN 4"/>
    <property type="match status" value="1"/>
</dbReference>
<reference evidence="4" key="1">
    <citation type="journal article" date="2022" name="G3 (Bethesda)">
        <title>High quality genome of the basidiomycete yeast Dioszegia hungarica PDD-24b-2 isolated from cloud water.</title>
        <authorList>
            <person name="Jarrige D."/>
            <person name="Haridas S."/>
            <person name="Bleykasten-Grosshans C."/>
            <person name="Joly M."/>
            <person name="Nadalig T."/>
            <person name="Sancelme M."/>
            <person name="Vuilleumier S."/>
            <person name="Grigoriev I.V."/>
            <person name="Amato P."/>
            <person name="Bringel F."/>
        </authorList>
    </citation>
    <scope>NUCLEOTIDE SEQUENCE</scope>
    <source>
        <strain evidence="4">PDD-24b-2</strain>
    </source>
</reference>
<feature type="compositionally biased region" description="Low complexity" evidence="2">
    <location>
        <begin position="297"/>
        <end position="312"/>
    </location>
</feature>
<dbReference type="Pfam" id="PF03914">
    <property type="entry name" value="CBF"/>
    <property type="match status" value="1"/>
</dbReference>
<evidence type="ECO:0000313" key="5">
    <source>
        <dbReference type="Proteomes" id="UP001164286"/>
    </source>
</evidence>
<evidence type="ECO:0000256" key="2">
    <source>
        <dbReference type="SAM" id="MobiDB-lite"/>
    </source>
</evidence>
<sequence>MAPKQPSTAAIIKQIPTFEASLLADLSDPNNLLPLLSLARHASPEVVHKAIWALHRVFIPLISAGKVGGLVSTSLASRGSGEDEVDEVEVGSGREVKIWVRERLVEYLEILAGLLRDNEAALRSSALPLLFSLLPALSTSGVHTIYFRIILDALIYPTESLRGASPRKVGSSSTSSQWIVVPAHQVSEDAGVLPQDVIALVVDDFWAKYDDLRLLFFREAKHMLESTSDPLPHPSNLLGQLFPLTNLPRKQADLNAFFIPSVQSPPSSSEPSSKKSKPNPRKGKGGKDVDATPEWMAAYDSGSDSDSATTGSKRPRERTSKLNLHAAIHSTAAHTSAYTDLYIAVLSTVPLSEAWTRKILVGLHGSSGILGHMRADKRVRVADWLGSLVDRGGVEGMLAVNGLFVLMTQYNLDYPNFYPRLYSLLTPSLLHTRHRARFFRLLDTFLRSALLPSALIASFIKRLSRLALTAPPGGIVLVLPFVYGLFKRHVGCMGMLQRYDEGGWEDLAYGVDPYDANDPSPFTSKAIDSSLWELASMQNHYLASVSTMSGIFREQFTKPEFALEDFLDHGYATLFETELQRKIKYPPALSLQLEVDDKYRPDLFPSNAAHVDAKTTDGAAEGGEEKAAGDIVSQLWAF</sequence>
<dbReference type="AlphaFoldDB" id="A0AA38H7C0"/>
<dbReference type="RefSeq" id="XP_052945457.1">
    <property type="nucleotide sequence ID" value="XM_053089500.1"/>
</dbReference>
<name>A0AA38H7C0_9TREE</name>
<evidence type="ECO:0000313" key="4">
    <source>
        <dbReference type="EMBL" id="KAI9635680.1"/>
    </source>
</evidence>
<dbReference type="GO" id="GO:0042254">
    <property type="term" value="P:ribosome biogenesis"/>
    <property type="evidence" value="ECO:0007669"/>
    <property type="project" value="InterPro"/>
</dbReference>
<dbReference type="GO" id="GO:0032040">
    <property type="term" value="C:small-subunit processome"/>
    <property type="evidence" value="ECO:0007669"/>
    <property type="project" value="TreeGrafter"/>
</dbReference>
<dbReference type="InterPro" id="IPR005612">
    <property type="entry name" value="CCAAT-binding_factor"/>
</dbReference>
<dbReference type="GeneID" id="77728705"/>
<feature type="compositionally biased region" description="Basic residues" evidence="2">
    <location>
        <begin position="274"/>
        <end position="284"/>
    </location>
</feature>
<evidence type="ECO:0000259" key="3">
    <source>
        <dbReference type="Pfam" id="PF03914"/>
    </source>
</evidence>
<protein>
    <submittedName>
        <fullName evidence="4">CBF/Mak21 family-domain-containing protein</fullName>
    </submittedName>
</protein>
<dbReference type="Proteomes" id="UP001164286">
    <property type="component" value="Unassembled WGS sequence"/>
</dbReference>
<feature type="region of interest" description="Disordered" evidence="2">
    <location>
        <begin position="260"/>
        <end position="320"/>
    </location>
</feature>
<evidence type="ECO:0000256" key="1">
    <source>
        <dbReference type="ARBA" id="ARBA00007797"/>
    </source>
</evidence>
<gene>
    <name evidence="4" type="ORF">MKK02DRAFT_36802</name>
</gene>
<feature type="domain" description="CCAAT-binding factor" evidence="3">
    <location>
        <begin position="397"/>
        <end position="548"/>
    </location>
</feature>